<organism evidence="2 3">
    <name type="scientific">Hymenobacter endophyticus</name>
    <dbReference type="NCBI Taxonomy" id="3076335"/>
    <lineage>
        <taxon>Bacteria</taxon>
        <taxon>Pseudomonadati</taxon>
        <taxon>Bacteroidota</taxon>
        <taxon>Cytophagia</taxon>
        <taxon>Cytophagales</taxon>
        <taxon>Hymenobacteraceae</taxon>
        <taxon>Hymenobacter</taxon>
    </lineage>
</organism>
<keyword evidence="3" id="KW-1185">Reference proteome</keyword>
<sequence>MKRIVLTTLLGLGIMTAAHSQRIKLGITGGASSTRLAGPRATSAPVPMWRLGVRGGAVAQVLLSSSGRLAVQTEVLYSGQGWRLDDGNGTVARQRLHYLQVPVLAQVKLATAIWLEAGPEVSYLLGSRTTTGPGGLLGTPWPIATDAVAFRRREVGYALGAGYQCSEHLRLGLRFTGGLTPVIKAAASGKMTAKKNRVMSLQATYLLGQ</sequence>
<gene>
    <name evidence="2" type="ORF">ROI90_04825</name>
</gene>
<name>A0ABU3TEB4_9BACT</name>
<protein>
    <submittedName>
        <fullName evidence="2">Porin family protein</fullName>
    </submittedName>
</protein>
<evidence type="ECO:0000313" key="2">
    <source>
        <dbReference type="EMBL" id="MDU0369709.1"/>
    </source>
</evidence>
<comment type="caution">
    <text evidence="2">The sequence shown here is derived from an EMBL/GenBank/DDBJ whole genome shotgun (WGS) entry which is preliminary data.</text>
</comment>
<accession>A0ABU3TEB4</accession>
<evidence type="ECO:0000259" key="1">
    <source>
        <dbReference type="Pfam" id="PF13568"/>
    </source>
</evidence>
<proteinExistence type="predicted"/>
<dbReference type="Proteomes" id="UP001250698">
    <property type="component" value="Unassembled WGS sequence"/>
</dbReference>
<dbReference type="InterPro" id="IPR025665">
    <property type="entry name" value="Beta-barrel_OMP_2"/>
</dbReference>
<dbReference type="Pfam" id="PF13568">
    <property type="entry name" value="OMP_b-brl_2"/>
    <property type="match status" value="1"/>
</dbReference>
<feature type="domain" description="Outer membrane protein beta-barrel" evidence="1">
    <location>
        <begin position="21"/>
        <end position="183"/>
    </location>
</feature>
<reference evidence="2 3" key="1">
    <citation type="submission" date="2023-10" db="EMBL/GenBank/DDBJ databases">
        <title>Hymenobacter endophyticus sp. nov., an isolate from the leaf tissues of wheat.</title>
        <authorList>
            <person name="Dai Y."/>
        </authorList>
    </citation>
    <scope>NUCLEOTIDE SEQUENCE [LARGE SCALE GENOMIC DNA]</scope>
    <source>
        <strain evidence="2 3">ZK17L-C2</strain>
    </source>
</reference>
<dbReference type="RefSeq" id="WP_315997200.1">
    <property type="nucleotide sequence ID" value="NZ_JAWDJT010000002.1"/>
</dbReference>
<evidence type="ECO:0000313" key="3">
    <source>
        <dbReference type="Proteomes" id="UP001250698"/>
    </source>
</evidence>
<dbReference type="EMBL" id="JAWDJT010000002">
    <property type="protein sequence ID" value="MDU0369709.1"/>
    <property type="molecule type" value="Genomic_DNA"/>
</dbReference>